<sequence>PCTNVCGVSRKDDGKLYQGCWGCTPEFASSERCKTCERNYCNEEKLVDITCWETMGKGYKKCFTSYNGICSTERSKTNKVLYGCGKCPSKACKECKGNLCNDGHKFPYFCLDSDGKTVKECSKSECYIDEGSNAGCFGEHNKNIPYVSCNTPLCNTKELLKKTLFCLEKDKRATIPNKIACKNVCSVSRDEDGELTQGCWNCDPNDAKKQSCKSCKTNYCNVEELVDYKCFESDGKACFTPRNANCFVARPKDNDDKYISGCGSCISKPEECFECNGNKCNDVNFAKSKLFTCLSYYGETTRYCAKNINECYYYKIGAVDSGCGKCPEESYHHYHC</sequence>
<dbReference type="EMBL" id="JABEBT010000018">
    <property type="protein sequence ID" value="KAF7637581.1"/>
    <property type="molecule type" value="Genomic_DNA"/>
</dbReference>
<evidence type="ECO:0000313" key="1">
    <source>
        <dbReference type="EMBL" id="KAF7637581.1"/>
    </source>
</evidence>
<organism evidence="1 2">
    <name type="scientific">Meloidogyne graminicola</name>
    <dbReference type="NCBI Taxonomy" id="189291"/>
    <lineage>
        <taxon>Eukaryota</taxon>
        <taxon>Metazoa</taxon>
        <taxon>Ecdysozoa</taxon>
        <taxon>Nematoda</taxon>
        <taxon>Chromadorea</taxon>
        <taxon>Rhabditida</taxon>
        <taxon>Tylenchina</taxon>
        <taxon>Tylenchomorpha</taxon>
        <taxon>Tylenchoidea</taxon>
        <taxon>Meloidogynidae</taxon>
        <taxon>Meloidogyninae</taxon>
        <taxon>Meloidogyne</taxon>
    </lineage>
</organism>
<feature type="non-terminal residue" evidence="1">
    <location>
        <position position="1"/>
    </location>
</feature>
<protein>
    <submittedName>
        <fullName evidence="1">Galectin domain-containing protein</fullName>
    </submittedName>
</protein>
<name>A0A8S9ZWD5_9BILA</name>
<dbReference type="AlphaFoldDB" id="A0A8S9ZWD5"/>
<proteinExistence type="predicted"/>
<accession>A0A8S9ZWD5</accession>
<keyword evidence="2" id="KW-1185">Reference proteome</keyword>
<gene>
    <name evidence="1" type="ORF">Mgra_00002839</name>
</gene>
<reference evidence="1" key="1">
    <citation type="journal article" date="2020" name="Ecol. Evol.">
        <title>Genome structure and content of the rice root-knot nematode (Meloidogyne graminicola).</title>
        <authorList>
            <person name="Phan N.T."/>
            <person name="Danchin E.G.J."/>
            <person name="Klopp C."/>
            <person name="Perfus-Barbeoch L."/>
            <person name="Kozlowski D.K."/>
            <person name="Koutsovoulos G.D."/>
            <person name="Lopez-Roques C."/>
            <person name="Bouchez O."/>
            <person name="Zahm M."/>
            <person name="Besnard G."/>
            <person name="Bellafiore S."/>
        </authorList>
    </citation>
    <scope>NUCLEOTIDE SEQUENCE</scope>
    <source>
        <strain evidence="1">VN-18</strain>
    </source>
</reference>
<dbReference type="Proteomes" id="UP000605970">
    <property type="component" value="Unassembled WGS sequence"/>
</dbReference>
<comment type="caution">
    <text evidence="1">The sequence shown here is derived from an EMBL/GenBank/DDBJ whole genome shotgun (WGS) entry which is preliminary data.</text>
</comment>
<dbReference type="OrthoDB" id="5901212at2759"/>
<evidence type="ECO:0000313" key="2">
    <source>
        <dbReference type="Proteomes" id="UP000605970"/>
    </source>
</evidence>
<feature type="non-terminal residue" evidence="1">
    <location>
        <position position="336"/>
    </location>
</feature>